<dbReference type="Gene3D" id="1.10.510.10">
    <property type="entry name" value="Transferase(Phosphotransferase) domain 1"/>
    <property type="match status" value="2"/>
</dbReference>
<reference evidence="1 2" key="1">
    <citation type="submission" date="2019-05" db="EMBL/GenBank/DDBJ databases">
        <title>Mikania micrantha, genome provides insights into the molecular mechanism of rapid growth.</title>
        <authorList>
            <person name="Liu B."/>
        </authorList>
    </citation>
    <scope>NUCLEOTIDE SEQUENCE [LARGE SCALE GENOMIC DNA]</scope>
    <source>
        <strain evidence="1">NLD-2019</strain>
        <tissue evidence="1">Leaf</tissue>
    </source>
</reference>
<dbReference type="Proteomes" id="UP000326396">
    <property type="component" value="Linkage Group LG15"/>
</dbReference>
<dbReference type="InterPro" id="IPR025886">
    <property type="entry name" value="PP2-like"/>
</dbReference>
<dbReference type="PANTHER" id="PTHR32278:SF149">
    <property type="entry name" value="PHLOEM PROTEIN"/>
    <property type="match status" value="1"/>
</dbReference>
<name>A0A5N6P2E7_9ASTR</name>
<evidence type="ECO:0000313" key="2">
    <source>
        <dbReference type="Proteomes" id="UP000326396"/>
    </source>
</evidence>
<sequence>MELTAAARLAYQNGTLNKLIDPKIKEADENILILNEGVNQVSLDKFSDIAYKCVAESQNDRPTIEDVVKELKEALYYQENNKDKLHISLEVIKLGTDNFSDCKCIGEGRYWKQYVGEIVHANMHITVVAKRWDNNYVSKYDISRGYLTKESDIYSFGVVIKEMFQGIPARPDRIPIYESSYKRREILQHQDAFEGIEEQIDPKTFKTFADIAGLCLDHRRYRPDATRVITELEKALEFQEDYEKWEPRLPVDYQKIIQMSKTPELYQSIEMRDMFLKGILLQDGKLFSIGTNGERNEMMSARKFSYRNHRSHKWRSADGSRFPKVAEITDISNLKIQIKMKKEFISPSVKHKVYLIFRVCGPRKSQAKRMYVNLKYKTGNETLHAYFATWREDGWMMIELFQSLNHKKDTDFEVLLESFSRCYCASSSIYIEGIEFQAIDNVNHEETKGFKEVQKVDLNTEKVNKQHIEEQEMILSAKKVVYTSLNPDRFDGRISQRHQVYHDSIIFRGAIEFLRHHVFRIRCKIQRQMLSANTKNVCYLVFKLSEKCHGLHGPVIVRDLFHQKETRILYFRSPNPSNIHDSDWIPEKREDGWLEVIIWIFNSDYELKSDHLFVNLKLVTYEGTMSGLIVRGIEFRPI</sequence>
<dbReference type="EMBL" id="SZYD01000007">
    <property type="protein sequence ID" value="KAD5802978.1"/>
    <property type="molecule type" value="Genomic_DNA"/>
</dbReference>
<dbReference type="AlphaFoldDB" id="A0A5N6P2E7"/>
<gene>
    <name evidence="1" type="ORF">E3N88_14338</name>
</gene>
<keyword evidence="2" id="KW-1185">Reference proteome</keyword>
<comment type="caution">
    <text evidence="1">The sequence shown here is derived from an EMBL/GenBank/DDBJ whole genome shotgun (WGS) entry which is preliminary data.</text>
</comment>
<dbReference type="InterPro" id="IPR011009">
    <property type="entry name" value="Kinase-like_dom_sf"/>
</dbReference>
<organism evidence="1 2">
    <name type="scientific">Mikania micrantha</name>
    <name type="common">bitter vine</name>
    <dbReference type="NCBI Taxonomy" id="192012"/>
    <lineage>
        <taxon>Eukaryota</taxon>
        <taxon>Viridiplantae</taxon>
        <taxon>Streptophyta</taxon>
        <taxon>Embryophyta</taxon>
        <taxon>Tracheophyta</taxon>
        <taxon>Spermatophyta</taxon>
        <taxon>Magnoliopsida</taxon>
        <taxon>eudicotyledons</taxon>
        <taxon>Gunneridae</taxon>
        <taxon>Pentapetalae</taxon>
        <taxon>asterids</taxon>
        <taxon>campanulids</taxon>
        <taxon>Asterales</taxon>
        <taxon>Asteraceae</taxon>
        <taxon>Asteroideae</taxon>
        <taxon>Heliantheae alliance</taxon>
        <taxon>Eupatorieae</taxon>
        <taxon>Mikania</taxon>
    </lineage>
</organism>
<dbReference type="Pfam" id="PF14299">
    <property type="entry name" value="PP2"/>
    <property type="match status" value="2"/>
</dbReference>
<dbReference type="OrthoDB" id="1735056at2759"/>
<accession>A0A5N6P2E7</accession>
<dbReference type="SUPFAM" id="SSF56112">
    <property type="entry name" value="Protein kinase-like (PK-like)"/>
    <property type="match status" value="1"/>
</dbReference>
<evidence type="ECO:0008006" key="3">
    <source>
        <dbReference type="Google" id="ProtNLM"/>
    </source>
</evidence>
<proteinExistence type="predicted"/>
<evidence type="ECO:0000313" key="1">
    <source>
        <dbReference type="EMBL" id="KAD5802978.1"/>
    </source>
</evidence>
<protein>
    <recommendedName>
        <fullName evidence="3">Protein kinase domain-containing protein</fullName>
    </recommendedName>
</protein>
<dbReference type="PANTHER" id="PTHR32278">
    <property type="entry name" value="F-BOX DOMAIN-CONTAINING PROTEIN"/>
    <property type="match status" value="1"/>
</dbReference>